<dbReference type="AlphaFoldDB" id="A0A9N7N207"/>
<evidence type="ECO:0000256" key="1">
    <source>
        <dbReference type="PROSITE-ProRule" id="PRU00339"/>
    </source>
</evidence>
<dbReference type="SUPFAM" id="SSF48452">
    <property type="entry name" value="TPR-like"/>
    <property type="match status" value="1"/>
</dbReference>
<feature type="compositionally biased region" description="Polar residues" evidence="2">
    <location>
        <begin position="286"/>
        <end position="296"/>
    </location>
</feature>
<reference evidence="3" key="1">
    <citation type="submission" date="2019-12" db="EMBL/GenBank/DDBJ databases">
        <authorList>
            <person name="Scholes J."/>
        </authorList>
    </citation>
    <scope>NUCLEOTIDE SEQUENCE</scope>
</reference>
<comment type="caution">
    <text evidence="3">The sequence shown here is derived from an EMBL/GenBank/DDBJ whole genome shotgun (WGS) entry which is preliminary data.</text>
</comment>
<evidence type="ECO:0000256" key="2">
    <source>
        <dbReference type="SAM" id="MobiDB-lite"/>
    </source>
</evidence>
<feature type="region of interest" description="Disordered" evidence="2">
    <location>
        <begin position="286"/>
        <end position="305"/>
    </location>
</feature>
<sequence>MAAGSLHWSQPSVHHSPSSSQTLPSAISSPSSERRSLGAGYAKLHSSLSFRNRNSRARIIRRALSASLDSFSDEEFSKKIEALALRFHPGHEDHDEDDYDCDNSSRTNDLDKNLRKLCDAVEPPDEIIPANIERKANSFDIPLSLRMIKRKIQLQDGIMEAKDSACCSVKKAFSSMVFIIRELQSYTLQMREILFYEDLQGILTNVQREMHATFVWLFEKVFSHTPILMMYLMILLANYSVYSMSAHAALAKTPPVQACQVDHDDNNYPSKISSVVKTLRLLPPSSSNGKTASIGGNSNGGGRKCKPVDSGMDGEGRFNESNYGGVGSISTNIFFSNMSRRASAEEEEVLWGSIVDETNEHSEYLRTDMFYQSELDQEPENTLLLANYAQFLYLVARDYDRAEEYFKRATKVEPKDDEALNKYANFLWVVRNDLLGAEEKYLEAISAEPDNSCYAANYAHFLWNTGGEDTCFPLSSIESNDDV</sequence>
<dbReference type="Proteomes" id="UP001153555">
    <property type="component" value="Unassembled WGS sequence"/>
</dbReference>
<dbReference type="PROSITE" id="PS50005">
    <property type="entry name" value="TPR"/>
    <property type="match status" value="1"/>
</dbReference>
<evidence type="ECO:0000313" key="3">
    <source>
        <dbReference type="EMBL" id="CAA0820605.1"/>
    </source>
</evidence>
<dbReference type="PANTHER" id="PTHR26312:SF132">
    <property type="entry name" value="OS01G0855200 PROTEIN"/>
    <property type="match status" value="1"/>
</dbReference>
<evidence type="ECO:0000313" key="4">
    <source>
        <dbReference type="Proteomes" id="UP001153555"/>
    </source>
</evidence>
<feature type="repeat" description="TPR" evidence="1">
    <location>
        <begin position="383"/>
        <end position="416"/>
    </location>
</feature>
<dbReference type="OrthoDB" id="1924189at2759"/>
<feature type="region of interest" description="Disordered" evidence="2">
    <location>
        <begin position="1"/>
        <end position="34"/>
    </location>
</feature>
<accession>A0A9N7N207</accession>
<dbReference type="EMBL" id="CACSLK010020742">
    <property type="protein sequence ID" value="CAA0820605.1"/>
    <property type="molecule type" value="Genomic_DNA"/>
</dbReference>
<proteinExistence type="predicted"/>
<dbReference type="InterPro" id="IPR019734">
    <property type="entry name" value="TPR_rpt"/>
</dbReference>
<feature type="compositionally biased region" description="Low complexity" evidence="2">
    <location>
        <begin position="9"/>
        <end position="31"/>
    </location>
</feature>
<keyword evidence="1" id="KW-0802">TPR repeat</keyword>
<name>A0A9N7N207_STRHE</name>
<protein>
    <submittedName>
        <fullName evidence="3">Tetratricopeptide repeat (TPR)-like superfamily protein</fullName>
    </submittedName>
</protein>
<dbReference type="InterPro" id="IPR011990">
    <property type="entry name" value="TPR-like_helical_dom_sf"/>
</dbReference>
<organism evidence="3 4">
    <name type="scientific">Striga hermonthica</name>
    <name type="common">Purple witchweed</name>
    <name type="synonym">Buchnera hermonthica</name>
    <dbReference type="NCBI Taxonomy" id="68872"/>
    <lineage>
        <taxon>Eukaryota</taxon>
        <taxon>Viridiplantae</taxon>
        <taxon>Streptophyta</taxon>
        <taxon>Embryophyta</taxon>
        <taxon>Tracheophyta</taxon>
        <taxon>Spermatophyta</taxon>
        <taxon>Magnoliopsida</taxon>
        <taxon>eudicotyledons</taxon>
        <taxon>Gunneridae</taxon>
        <taxon>Pentapetalae</taxon>
        <taxon>asterids</taxon>
        <taxon>lamiids</taxon>
        <taxon>Lamiales</taxon>
        <taxon>Orobanchaceae</taxon>
        <taxon>Buchnereae</taxon>
        <taxon>Striga</taxon>
    </lineage>
</organism>
<gene>
    <name evidence="3" type="ORF">SHERM_18607</name>
</gene>
<dbReference type="PANTHER" id="PTHR26312">
    <property type="entry name" value="TETRATRICOPEPTIDE REPEAT PROTEIN 5"/>
    <property type="match status" value="1"/>
</dbReference>
<keyword evidence="4" id="KW-1185">Reference proteome</keyword>
<dbReference type="Gene3D" id="1.25.40.10">
    <property type="entry name" value="Tetratricopeptide repeat domain"/>
    <property type="match status" value="1"/>
</dbReference>